<accession>A0A0C2XW33</accession>
<name>A0A0C2XW33_SERVB</name>
<dbReference type="AlphaFoldDB" id="A0A0C2XW33"/>
<keyword evidence="3" id="KW-1185">Reference proteome</keyword>
<sequence>MQPTFHKKHCAELKHGVFRARDVFRCQHFKKWFPILQEDNYHEFRALGFEHWDYFTNHHTDCDNGATTRALIKTRVFCDSDEPCKHIGYHNSYPWLSKALSSRRRCFRVLPSLSRFDITDEIESEIRLSQDVANWPPLMLIMFSTRGECRENPRKIKRRNHQEVSVPLKWDKEMKKTLDRVELLELAFNDNSKDMELICDDFGHLSIEAITLREIRDLVAPTRSKPNTTLDFGTMHSENSEPTEMSNFSPTSYFTFSGQPFSNSASSDVEATQKPEDAIEPQNEGECVAQVSMPNNLEKQAFVPSTGTAEQGFSFISNDLEGDELLEDEDLLPPPAKRRRDTGHTVSFPYTRKPNHWELNAWQNRWRYFYKAQVVLKRGPAGAPHVSTDIPALISQRRRGGHKRNAEDEVSSAYVTDDEDASTETTQNKHQTEQGEHFRRDFTFRISKGALKTPQSLTD</sequence>
<feature type="region of interest" description="Disordered" evidence="1">
    <location>
        <begin position="394"/>
        <end position="441"/>
    </location>
</feature>
<protein>
    <submittedName>
        <fullName evidence="2">Uncharacterized protein</fullName>
    </submittedName>
</protein>
<reference evidence="2 3" key="1">
    <citation type="submission" date="2014-04" db="EMBL/GenBank/DDBJ databases">
        <authorList>
            <consortium name="DOE Joint Genome Institute"/>
            <person name="Kuo A."/>
            <person name="Zuccaro A."/>
            <person name="Kohler A."/>
            <person name="Nagy L.G."/>
            <person name="Floudas D."/>
            <person name="Copeland A."/>
            <person name="Barry K.W."/>
            <person name="Cichocki N."/>
            <person name="Veneault-Fourrey C."/>
            <person name="LaButti K."/>
            <person name="Lindquist E.A."/>
            <person name="Lipzen A."/>
            <person name="Lundell T."/>
            <person name="Morin E."/>
            <person name="Murat C."/>
            <person name="Sun H."/>
            <person name="Tunlid A."/>
            <person name="Henrissat B."/>
            <person name="Grigoriev I.V."/>
            <person name="Hibbett D.S."/>
            <person name="Martin F."/>
            <person name="Nordberg H.P."/>
            <person name="Cantor M.N."/>
            <person name="Hua S.X."/>
        </authorList>
    </citation>
    <scope>NUCLEOTIDE SEQUENCE [LARGE SCALE GENOMIC DNA]</scope>
    <source>
        <strain evidence="2 3">MAFF 305830</strain>
    </source>
</reference>
<dbReference type="Proteomes" id="UP000054097">
    <property type="component" value="Unassembled WGS sequence"/>
</dbReference>
<gene>
    <name evidence="2" type="ORF">M408DRAFT_191685</name>
</gene>
<dbReference type="HOGENOM" id="CLU_596067_0_0_1"/>
<evidence type="ECO:0000256" key="1">
    <source>
        <dbReference type="SAM" id="MobiDB-lite"/>
    </source>
</evidence>
<proteinExistence type="predicted"/>
<evidence type="ECO:0000313" key="2">
    <source>
        <dbReference type="EMBL" id="KIM33077.1"/>
    </source>
</evidence>
<dbReference type="EMBL" id="KN824279">
    <property type="protein sequence ID" value="KIM33077.1"/>
    <property type="molecule type" value="Genomic_DNA"/>
</dbReference>
<feature type="compositionally biased region" description="Basic and acidic residues" evidence="1">
    <location>
        <begin position="430"/>
        <end position="441"/>
    </location>
</feature>
<evidence type="ECO:0000313" key="3">
    <source>
        <dbReference type="Proteomes" id="UP000054097"/>
    </source>
</evidence>
<feature type="compositionally biased region" description="Polar residues" evidence="1">
    <location>
        <begin position="224"/>
        <end position="250"/>
    </location>
</feature>
<reference evidence="3" key="2">
    <citation type="submission" date="2015-01" db="EMBL/GenBank/DDBJ databases">
        <title>Evolutionary Origins and Diversification of the Mycorrhizal Mutualists.</title>
        <authorList>
            <consortium name="DOE Joint Genome Institute"/>
            <consortium name="Mycorrhizal Genomics Consortium"/>
            <person name="Kohler A."/>
            <person name="Kuo A."/>
            <person name="Nagy L.G."/>
            <person name="Floudas D."/>
            <person name="Copeland A."/>
            <person name="Barry K.W."/>
            <person name="Cichocki N."/>
            <person name="Veneault-Fourrey C."/>
            <person name="LaButti K."/>
            <person name="Lindquist E.A."/>
            <person name="Lipzen A."/>
            <person name="Lundell T."/>
            <person name="Morin E."/>
            <person name="Murat C."/>
            <person name="Riley R."/>
            <person name="Ohm R."/>
            <person name="Sun H."/>
            <person name="Tunlid A."/>
            <person name="Henrissat B."/>
            <person name="Grigoriev I.V."/>
            <person name="Hibbett D.S."/>
            <person name="Martin F."/>
        </authorList>
    </citation>
    <scope>NUCLEOTIDE SEQUENCE [LARGE SCALE GENOMIC DNA]</scope>
    <source>
        <strain evidence="3">MAFF 305830</strain>
    </source>
</reference>
<organism evidence="2 3">
    <name type="scientific">Serendipita vermifera MAFF 305830</name>
    <dbReference type="NCBI Taxonomy" id="933852"/>
    <lineage>
        <taxon>Eukaryota</taxon>
        <taxon>Fungi</taxon>
        <taxon>Dikarya</taxon>
        <taxon>Basidiomycota</taxon>
        <taxon>Agaricomycotina</taxon>
        <taxon>Agaricomycetes</taxon>
        <taxon>Sebacinales</taxon>
        <taxon>Serendipitaceae</taxon>
        <taxon>Serendipita</taxon>
    </lineage>
</organism>
<feature type="region of interest" description="Disordered" evidence="1">
    <location>
        <begin position="223"/>
        <end position="250"/>
    </location>
</feature>